<feature type="region of interest" description="Disordered" evidence="1">
    <location>
        <begin position="88"/>
        <end position="141"/>
    </location>
</feature>
<feature type="signal peptide" evidence="2">
    <location>
        <begin position="1"/>
        <end position="17"/>
    </location>
</feature>
<keyword evidence="4" id="KW-1185">Reference proteome</keyword>
<proteinExistence type="predicted"/>
<evidence type="ECO:0000256" key="2">
    <source>
        <dbReference type="SAM" id="SignalP"/>
    </source>
</evidence>
<name>A0A8J2SL73_9STRA</name>
<comment type="caution">
    <text evidence="3">The sequence shown here is derived from an EMBL/GenBank/DDBJ whole genome shotgun (WGS) entry which is preliminary data.</text>
</comment>
<keyword evidence="2" id="KW-0732">Signal</keyword>
<feature type="chain" id="PRO_5035202868" evidence="2">
    <location>
        <begin position="18"/>
        <end position="161"/>
    </location>
</feature>
<reference evidence="3" key="1">
    <citation type="submission" date="2021-11" db="EMBL/GenBank/DDBJ databases">
        <authorList>
            <consortium name="Genoscope - CEA"/>
            <person name="William W."/>
        </authorList>
    </citation>
    <scope>NUCLEOTIDE SEQUENCE</scope>
</reference>
<sequence length="161" mass="17532">MWRLGGLLALLAATTNAQEGVPRPTRLRIYEVRTALRFDEGELQRVNFRYDRSSGIKSDIARSLVDVGLTTDRGFVFDWGRRTDANIAAPSAPESRDSSPTHLCQSFGGGTLPNLSAASRRQASGLDAGDVSSLTDDGTSSPTILNHADAIRFLERARARR</sequence>
<dbReference type="Proteomes" id="UP000789595">
    <property type="component" value="Unassembled WGS sequence"/>
</dbReference>
<feature type="compositionally biased region" description="Polar residues" evidence="1">
    <location>
        <begin position="132"/>
        <end position="141"/>
    </location>
</feature>
<evidence type="ECO:0000313" key="3">
    <source>
        <dbReference type="EMBL" id="CAH0369766.1"/>
    </source>
</evidence>
<protein>
    <submittedName>
        <fullName evidence="3">Uncharacterized protein</fullName>
    </submittedName>
</protein>
<organism evidence="3 4">
    <name type="scientific">Pelagomonas calceolata</name>
    <dbReference type="NCBI Taxonomy" id="35677"/>
    <lineage>
        <taxon>Eukaryota</taxon>
        <taxon>Sar</taxon>
        <taxon>Stramenopiles</taxon>
        <taxon>Ochrophyta</taxon>
        <taxon>Pelagophyceae</taxon>
        <taxon>Pelagomonadales</taxon>
        <taxon>Pelagomonadaceae</taxon>
        <taxon>Pelagomonas</taxon>
    </lineage>
</organism>
<gene>
    <name evidence="3" type="ORF">PECAL_2P29030</name>
</gene>
<feature type="compositionally biased region" description="Polar residues" evidence="1">
    <location>
        <begin position="113"/>
        <end position="122"/>
    </location>
</feature>
<accession>A0A8J2SL73</accession>
<evidence type="ECO:0000256" key="1">
    <source>
        <dbReference type="SAM" id="MobiDB-lite"/>
    </source>
</evidence>
<dbReference type="AlphaFoldDB" id="A0A8J2SL73"/>
<evidence type="ECO:0000313" key="4">
    <source>
        <dbReference type="Proteomes" id="UP000789595"/>
    </source>
</evidence>
<dbReference type="EMBL" id="CAKKNE010000002">
    <property type="protein sequence ID" value="CAH0369766.1"/>
    <property type="molecule type" value="Genomic_DNA"/>
</dbReference>